<evidence type="ECO:0000256" key="1">
    <source>
        <dbReference type="SAM" id="MobiDB-lite"/>
    </source>
</evidence>
<dbReference type="InterPro" id="IPR057388">
    <property type="entry name" value="Hexapep_UGP3_C"/>
</dbReference>
<proteinExistence type="predicted"/>
<dbReference type="PANTHER" id="PTHR11952">
    <property type="entry name" value="UDP- GLUCOSE PYROPHOSPHORYLASE"/>
    <property type="match status" value="1"/>
</dbReference>
<dbReference type="OrthoDB" id="2020092at2759"/>
<dbReference type="InterPro" id="IPR039741">
    <property type="entry name" value="UDP-sugar_pyrophosphorylase"/>
</dbReference>
<dbReference type="AlphaFoldDB" id="A0A1R3I037"/>
<reference evidence="4" key="1">
    <citation type="submission" date="2013-09" db="EMBL/GenBank/DDBJ databases">
        <title>Corchorus olitorius genome sequencing.</title>
        <authorList>
            <person name="Alam M."/>
            <person name="Haque M.S."/>
            <person name="Islam M.S."/>
            <person name="Emdad E.M."/>
            <person name="Islam M.M."/>
            <person name="Ahmed B."/>
            <person name="Halim A."/>
            <person name="Hossen Q.M.M."/>
            <person name="Hossain M.Z."/>
            <person name="Ahmed R."/>
            <person name="Khan M.M."/>
            <person name="Islam R."/>
            <person name="Rashid M.M."/>
            <person name="Khan S.A."/>
            <person name="Rahman M.S."/>
            <person name="Alam M."/>
            <person name="Yahiya A.S."/>
            <person name="Khan M.S."/>
            <person name="Azam M.S."/>
            <person name="Haque T."/>
            <person name="Lashkar M.Z.H."/>
            <person name="Akhand A.I."/>
            <person name="Morshed G."/>
            <person name="Roy S."/>
            <person name="Uddin K.S."/>
            <person name="Rabeya T."/>
            <person name="Hossain A.S."/>
            <person name="Chowdhury A."/>
            <person name="Snigdha A.R."/>
            <person name="Mortoza M.S."/>
            <person name="Matin S.A."/>
            <person name="Hoque S.M.E."/>
            <person name="Islam M.K."/>
            <person name="Roy D.K."/>
            <person name="Haider R."/>
            <person name="Moosa M.M."/>
            <person name="Elias S.M."/>
            <person name="Hasan A.M."/>
            <person name="Jahan S."/>
            <person name="Shafiuddin M."/>
            <person name="Mahmood N."/>
            <person name="Shommy N.S."/>
        </authorList>
    </citation>
    <scope>NUCLEOTIDE SEQUENCE [LARGE SCALE GENOMIC DNA]</scope>
    <source>
        <strain evidence="4">cv. O-4</strain>
    </source>
</reference>
<dbReference type="Gene3D" id="3.90.550.10">
    <property type="entry name" value="Spore Coat Polysaccharide Biosynthesis Protein SpsA, Chain A"/>
    <property type="match status" value="1"/>
</dbReference>
<dbReference type="PANTHER" id="PTHR11952:SF14">
    <property type="entry name" value="UTP--GLUCOSE-1-PHOSPHATE URIDYLYLTRANSFERASE 3, CHLOROPLASTIC"/>
    <property type="match status" value="1"/>
</dbReference>
<dbReference type="GO" id="GO:0006048">
    <property type="term" value="P:UDP-N-acetylglucosamine biosynthetic process"/>
    <property type="evidence" value="ECO:0007669"/>
    <property type="project" value="TreeGrafter"/>
</dbReference>
<dbReference type="EMBL" id="AWUE01019127">
    <property type="protein sequence ID" value="OMO75952.1"/>
    <property type="molecule type" value="Genomic_DNA"/>
</dbReference>
<dbReference type="Pfam" id="PF25441">
    <property type="entry name" value="Hexapep_UGP3_C"/>
    <property type="match status" value="1"/>
</dbReference>
<name>A0A1R3I037_9ROSI</name>
<keyword evidence="4" id="KW-1185">Reference proteome</keyword>
<dbReference type="InterPro" id="IPR029044">
    <property type="entry name" value="Nucleotide-diphossugar_trans"/>
</dbReference>
<evidence type="ECO:0000313" key="3">
    <source>
        <dbReference type="EMBL" id="OMO75952.1"/>
    </source>
</evidence>
<organism evidence="3 4">
    <name type="scientific">Corchorus olitorius</name>
    <dbReference type="NCBI Taxonomy" id="93759"/>
    <lineage>
        <taxon>Eukaryota</taxon>
        <taxon>Viridiplantae</taxon>
        <taxon>Streptophyta</taxon>
        <taxon>Embryophyta</taxon>
        <taxon>Tracheophyta</taxon>
        <taxon>Spermatophyta</taxon>
        <taxon>Magnoliopsida</taxon>
        <taxon>eudicotyledons</taxon>
        <taxon>Gunneridae</taxon>
        <taxon>Pentapetalae</taxon>
        <taxon>rosids</taxon>
        <taxon>malvids</taxon>
        <taxon>Malvales</taxon>
        <taxon>Malvaceae</taxon>
        <taxon>Grewioideae</taxon>
        <taxon>Apeibeae</taxon>
        <taxon>Corchorus</taxon>
    </lineage>
</organism>
<accession>A0A1R3I037</accession>
<sequence length="698" mass="76927">MSSGVTRVTTAPLEYAPPAPDSNNFQQEISRLKTLRLKLSASKTLKQKLRVLNSDSRVKHFLNTRGFERVLGSLGLGLNASFLIKCLIAAGQEHVLDMGFGFVEGEGDGDGARSSVKAALYALVGMIEKWDGTNGGAGGREGFLNGVNGSVLEDEESEDLKKLLRTLEEMEEFYDCIGGIIGYQIMVLELLGQSSLEMQTTNHSQRVHESMECQFLEIHSPTGCDLSQDTEYASQAALWGIEGLPDLGEIYPLGGSADRLGLVDSDTGECLPAAMLPYCGRTLLEGLIRDLQAREFLYFKLYGKQCITPVAIMTSSAKNNHEHITSLCERLGWFGRGRSSFQLFEQPLVPTISAEDGQWLVRRPFVPVCKPGGHGVIWKLAYDKGIFQWFYDHGRKGATVRQVSNVVAATDVTLLALAGIGLHHGKKLGFASCKRNSGATEGINVLIEKNLDGKWAYGLSCIEYTEFDKFGITNGPPPPNSLQAEFPANTNILYVDLPSAELFWELAKTPDGSLLDIMRNAYDLLSQCDIDLPEVEGNDKYVDSGPPFLIFLHPALGPLWEITRQKFSRGSISKGSELQVEVAEFLWRNVQLEGSMIIAAESIMGTTRIDENGEPILQHGLRCGRCKLHNVKVLNDGIDWSSGDNVYWKHDVRRFEALKVILHGNAEFEAENVTIQGNHVFEVPDGYRMRITSGDPGL</sequence>
<dbReference type="STRING" id="93759.A0A1R3I037"/>
<feature type="region of interest" description="Disordered" evidence="1">
    <location>
        <begin position="1"/>
        <end position="20"/>
    </location>
</feature>
<comment type="caution">
    <text evidence="3">The sequence shown here is derived from an EMBL/GenBank/DDBJ whole genome shotgun (WGS) entry which is preliminary data.</text>
</comment>
<dbReference type="GO" id="GO:0003977">
    <property type="term" value="F:UDP-N-acetylglucosamine diphosphorylase activity"/>
    <property type="evidence" value="ECO:0007669"/>
    <property type="project" value="TreeGrafter"/>
</dbReference>
<feature type="domain" description="UGP3-like C-terminal hexapeptide repeats" evidence="2">
    <location>
        <begin position="567"/>
        <end position="697"/>
    </location>
</feature>
<protein>
    <recommendedName>
        <fullName evidence="2">UGP3-like C-terminal hexapeptide repeats domain-containing protein</fullName>
    </recommendedName>
</protein>
<dbReference type="SUPFAM" id="SSF53448">
    <property type="entry name" value="Nucleotide-diphospho-sugar transferases"/>
    <property type="match status" value="1"/>
</dbReference>
<gene>
    <name evidence="3" type="ORF">COLO4_25772</name>
</gene>
<dbReference type="Proteomes" id="UP000187203">
    <property type="component" value="Unassembled WGS sequence"/>
</dbReference>
<evidence type="ECO:0000313" key="4">
    <source>
        <dbReference type="Proteomes" id="UP000187203"/>
    </source>
</evidence>
<evidence type="ECO:0000259" key="2">
    <source>
        <dbReference type="Pfam" id="PF25441"/>
    </source>
</evidence>